<dbReference type="EMBL" id="CP029254">
    <property type="protein sequence ID" value="AWK12343.1"/>
    <property type="molecule type" value="Genomic_DNA"/>
</dbReference>
<reference evidence="2 3" key="1">
    <citation type="submission" date="2018-05" db="EMBL/GenBank/DDBJ databases">
        <title>Complete genome sequence of the Type Strain of Streptomyces spongiicola HNM0071, the producer of staurosporine.</title>
        <authorList>
            <person name="Zhou S."/>
            <person name="Huang X."/>
        </authorList>
    </citation>
    <scope>NUCLEOTIDE SEQUENCE [LARGE SCALE GENOMIC DNA]</scope>
    <source>
        <strain evidence="2 3">HNM0071</strain>
    </source>
</reference>
<proteinExistence type="predicted"/>
<gene>
    <name evidence="2" type="ORF">DDQ41_29335</name>
</gene>
<protein>
    <submittedName>
        <fullName evidence="2">Uncharacterized protein</fullName>
    </submittedName>
</protein>
<accession>A0ABM6VE09</accession>
<evidence type="ECO:0000256" key="1">
    <source>
        <dbReference type="SAM" id="MobiDB-lite"/>
    </source>
</evidence>
<keyword evidence="3" id="KW-1185">Reference proteome</keyword>
<name>A0ABM6VE09_9ACTN</name>
<evidence type="ECO:0000313" key="2">
    <source>
        <dbReference type="EMBL" id="AWK12343.1"/>
    </source>
</evidence>
<feature type="region of interest" description="Disordered" evidence="1">
    <location>
        <begin position="1"/>
        <end position="63"/>
    </location>
</feature>
<organism evidence="2 3">
    <name type="scientific">Streptomyces spongiicola</name>
    <dbReference type="NCBI Taxonomy" id="1690221"/>
    <lineage>
        <taxon>Bacteria</taxon>
        <taxon>Bacillati</taxon>
        <taxon>Actinomycetota</taxon>
        <taxon>Actinomycetes</taxon>
        <taxon>Kitasatosporales</taxon>
        <taxon>Streptomycetaceae</taxon>
        <taxon>Streptomyces</taxon>
    </lineage>
</organism>
<dbReference type="Proteomes" id="UP000245051">
    <property type="component" value="Chromosome"/>
</dbReference>
<feature type="compositionally biased region" description="Basic residues" evidence="1">
    <location>
        <begin position="54"/>
        <end position="63"/>
    </location>
</feature>
<evidence type="ECO:0000313" key="3">
    <source>
        <dbReference type="Proteomes" id="UP000245051"/>
    </source>
</evidence>
<sequence length="63" mass="6592">MYVRTPVTPVPPGHRTGHRAPGTGHRAPVADTAEATAGAVAENREAAGRPGGRVARRGFPLRR</sequence>
<feature type="compositionally biased region" description="Low complexity" evidence="1">
    <location>
        <begin position="27"/>
        <end position="41"/>
    </location>
</feature>